<comment type="caution">
    <text evidence="2">The sequence shown here is derived from an EMBL/GenBank/DDBJ whole genome shotgun (WGS) entry which is preliminary data.</text>
</comment>
<evidence type="ECO:0000256" key="1">
    <source>
        <dbReference type="SAM" id="Phobius"/>
    </source>
</evidence>
<organism evidence="2 3">
    <name type="scientific">Sphingomonas vulcanisoli</name>
    <dbReference type="NCBI Taxonomy" id="1658060"/>
    <lineage>
        <taxon>Bacteria</taxon>
        <taxon>Pseudomonadati</taxon>
        <taxon>Pseudomonadota</taxon>
        <taxon>Alphaproteobacteria</taxon>
        <taxon>Sphingomonadales</taxon>
        <taxon>Sphingomonadaceae</taxon>
        <taxon>Sphingomonas</taxon>
    </lineage>
</organism>
<keyword evidence="1" id="KW-0812">Transmembrane</keyword>
<reference evidence="2 3" key="1">
    <citation type="submission" date="2020-03" db="EMBL/GenBank/DDBJ databases">
        <title>Genomic Encyclopedia of Type Strains, Phase III (KMG-III): the genomes of soil and plant-associated and newly described type strains.</title>
        <authorList>
            <person name="Whitman W."/>
        </authorList>
    </citation>
    <scope>NUCLEOTIDE SEQUENCE [LARGE SCALE GENOMIC DNA]</scope>
    <source>
        <strain evidence="2 3">CECT 8804</strain>
    </source>
</reference>
<feature type="transmembrane region" description="Helical" evidence="1">
    <location>
        <begin position="55"/>
        <end position="76"/>
    </location>
</feature>
<protein>
    <submittedName>
        <fullName evidence="2">Uncharacterized protein</fullName>
    </submittedName>
</protein>
<dbReference type="Proteomes" id="UP000727456">
    <property type="component" value="Unassembled WGS sequence"/>
</dbReference>
<feature type="transmembrane region" description="Helical" evidence="1">
    <location>
        <begin position="83"/>
        <end position="104"/>
    </location>
</feature>
<gene>
    <name evidence="2" type="ORF">FHS31_003042</name>
</gene>
<evidence type="ECO:0000313" key="2">
    <source>
        <dbReference type="EMBL" id="NIJ09410.1"/>
    </source>
</evidence>
<dbReference type="EMBL" id="JAAOZC010000010">
    <property type="protein sequence ID" value="NIJ09410.1"/>
    <property type="molecule type" value="Genomic_DNA"/>
</dbReference>
<dbReference type="RefSeq" id="WP_167074997.1">
    <property type="nucleotide sequence ID" value="NZ_JAAOZC010000010.1"/>
</dbReference>
<evidence type="ECO:0000313" key="3">
    <source>
        <dbReference type="Proteomes" id="UP000727456"/>
    </source>
</evidence>
<sequence length="155" mass="16746">MSHVSLALMFDLFLAGTCLFAFVWGGGPEKVGSALNVAASVATTALRLLDPRFFAPANAVIFAIDLLVLVGFFWLAVRSTRFWPVWAFGFALADVVLSVTAALLPHVPLFAFHTGLGVYAYLALGAMTLGTWTYRASRRAGGTDPSWRNRMMSPS</sequence>
<keyword evidence="1" id="KW-0472">Membrane</keyword>
<keyword evidence="1" id="KW-1133">Transmembrane helix</keyword>
<accession>A0ABX0TYB4</accession>
<proteinExistence type="predicted"/>
<name>A0ABX0TYB4_9SPHN</name>
<feature type="transmembrane region" description="Helical" evidence="1">
    <location>
        <begin position="110"/>
        <end position="129"/>
    </location>
</feature>
<keyword evidence="3" id="KW-1185">Reference proteome</keyword>
<feature type="transmembrane region" description="Helical" evidence="1">
    <location>
        <begin position="6"/>
        <end position="24"/>
    </location>
</feature>